<accession>A0A1G8FSG5</accession>
<evidence type="ECO:0000259" key="2">
    <source>
        <dbReference type="Pfam" id="PF01261"/>
    </source>
</evidence>
<feature type="domain" description="Xylose isomerase-like TIM barrel" evidence="2">
    <location>
        <begin position="41"/>
        <end position="279"/>
    </location>
</feature>
<dbReference type="Proteomes" id="UP000198822">
    <property type="component" value="Chromosome I"/>
</dbReference>
<proteinExistence type="predicted"/>
<dbReference type="Gene3D" id="3.20.20.150">
    <property type="entry name" value="Divalent-metal-dependent TIM barrel enzymes"/>
    <property type="match status" value="1"/>
</dbReference>
<keyword evidence="1" id="KW-0119">Carbohydrate metabolism</keyword>
<dbReference type="PANTHER" id="PTHR12110">
    <property type="entry name" value="HYDROXYPYRUVATE ISOMERASE"/>
    <property type="match status" value="1"/>
</dbReference>
<dbReference type="OrthoDB" id="3248123at2"/>
<dbReference type="InterPro" id="IPR013022">
    <property type="entry name" value="Xyl_isomerase-like_TIM-brl"/>
</dbReference>
<keyword evidence="4" id="KW-1185">Reference proteome</keyword>
<dbReference type="InterPro" id="IPR050312">
    <property type="entry name" value="IolE/XylAMocC-like"/>
</dbReference>
<reference evidence="4" key="1">
    <citation type="submission" date="2016-10" db="EMBL/GenBank/DDBJ databases">
        <authorList>
            <person name="Varghese N."/>
            <person name="Submissions S."/>
        </authorList>
    </citation>
    <scope>NUCLEOTIDE SEQUENCE [LARGE SCALE GENOMIC DNA]</scope>
    <source>
        <strain evidence="4">DSM 22002</strain>
    </source>
</reference>
<gene>
    <name evidence="3" type="ORF">SAMN04489720_2592</name>
</gene>
<dbReference type="PANTHER" id="PTHR12110:SF47">
    <property type="match status" value="1"/>
</dbReference>
<evidence type="ECO:0000313" key="4">
    <source>
        <dbReference type="Proteomes" id="UP000198822"/>
    </source>
</evidence>
<name>A0A1G8FSG5_9MICO</name>
<organism evidence="3 4">
    <name type="scientific">Agrococcus jejuensis</name>
    <dbReference type="NCBI Taxonomy" id="399736"/>
    <lineage>
        <taxon>Bacteria</taxon>
        <taxon>Bacillati</taxon>
        <taxon>Actinomycetota</taxon>
        <taxon>Actinomycetes</taxon>
        <taxon>Micrococcales</taxon>
        <taxon>Microbacteriaceae</taxon>
        <taxon>Agrococcus</taxon>
    </lineage>
</organism>
<dbReference type="Pfam" id="PF01261">
    <property type="entry name" value="AP_endonuc_2"/>
    <property type="match status" value="1"/>
</dbReference>
<protein>
    <submittedName>
        <fullName evidence="3">Sugar phosphate isomerase/epimerase</fullName>
    </submittedName>
</protein>
<dbReference type="AlphaFoldDB" id="A0A1G8FSG5"/>
<sequence>MASARPTPATCATRDGASVARVIPVGLSTISVFPRPLEDGFRLSAECGYDGVEVMVTTDARTRDADRLTVLAKAYDQPILAIHAPTLLLTSFVWGNDHFVKLERSAQLAVDTGAETVVVHPPFRWQGKYAATFEESVRRTEDKYDVAIAVENMFPWRTGGKDRKAYLPGIDPSLMDVRHATLDFSHCALAGRNSLELANDLGSRLRHLHLTDGIGGKSNRTSDEHLVPGRGNEPVAEVLQMLAATDFGGQIIAEIKTRNVRTEKDRRALIQETIDFARKHLGQA</sequence>
<dbReference type="InterPro" id="IPR036237">
    <property type="entry name" value="Xyl_isomerase-like_sf"/>
</dbReference>
<dbReference type="EMBL" id="LT629695">
    <property type="protein sequence ID" value="SDH84856.1"/>
    <property type="molecule type" value="Genomic_DNA"/>
</dbReference>
<dbReference type="SUPFAM" id="SSF51658">
    <property type="entry name" value="Xylose isomerase-like"/>
    <property type="match status" value="1"/>
</dbReference>
<keyword evidence="3" id="KW-0413">Isomerase</keyword>
<evidence type="ECO:0000256" key="1">
    <source>
        <dbReference type="ARBA" id="ARBA00023277"/>
    </source>
</evidence>
<dbReference type="GO" id="GO:0016853">
    <property type="term" value="F:isomerase activity"/>
    <property type="evidence" value="ECO:0007669"/>
    <property type="project" value="UniProtKB-KW"/>
</dbReference>
<dbReference type="STRING" id="399736.SAMN04489720_2592"/>
<evidence type="ECO:0000313" key="3">
    <source>
        <dbReference type="EMBL" id="SDH84856.1"/>
    </source>
</evidence>